<evidence type="ECO:0000313" key="3">
    <source>
        <dbReference type="Proteomes" id="UP000051655"/>
    </source>
</evidence>
<comment type="caution">
    <text evidence="2">The sequence shown here is derived from an EMBL/GenBank/DDBJ whole genome shotgun (WGS) entry which is preliminary data.</text>
</comment>
<dbReference type="Pfam" id="PF00534">
    <property type="entry name" value="Glycos_transf_1"/>
    <property type="match status" value="1"/>
</dbReference>
<dbReference type="EMBL" id="JQBP01000004">
    <property type="protein sequence ID" value="KRN74892.1"/>
    <property type="molecule type" value="Genomic_DNA"/>
</dbReference>
<dbReference type="PATRIC" id="fig|1616.3.peg.1035"/>
<dbReference type="PANTHER" id="PTHR12526:SF630">
    <property type="entry name" value="GLYCOSYLTRANSFERASE"/>
    <property type="match status" value="1"/>
</dbReference>
<dbReference type="Proteomes" id="UP000051655">
    <property type="component" value="Unassembled WGS sequence"/>
</dbReference>
<accession>A0A0R2JJJ0</accession>
<evidence type="ECO:0000313" key="2">
    <source>
        <dbReference type="EMBL" id="KRN74892.1"/>
    </source>
</evidence>
<keyword evidence="3" id="KW-1185">Reference proteome</keyword>
<evidence type="ECO:0000259" key="1">
    <source>
        <dbReference type="Pfam" id="PF00534"/>
    </source>
</evidence>
<dbReference type="PANTHER" id="PTHR12526">
    <property type="entry name" value="GLYCOSYLTRANSFERASE"/>
    <property type="match status" value="1"/>
</dbReference>
<dbReference type="InterPro" id="IPR001296">
    <property type="entry name" value="Glyco_trans_1"/>
</dbReference>
<dbReference type="GO" id="GO:0016757">
    <property type="term" value="F:glycosyltransferase activity"/>
    <property type="evidence" value="ECO:0007669"/>
    <property type="project" value="InterPro"/>
</dbReference>
<dbReference type="STRING" id="1616.IV73_GL001015"/>
<organism evidence="2 3">
    <name type="scientific">Weissella kandleri</name>
    <dbReference type="NCBI Taxonomy" id="1616"/>
    <lineage>
        <taxon>Bacteria</taxon>
        <taxon>Bacillati</taxon>
        <taxon>Bacillota</taxon>
        <taxon>Bacilli</taxon>
        <taxon>Lactobacillales</taxon>
        <taxon>Lactobacillaceae</taxon>
        <taxon>Weissella</taxon>
    </lineage>
</organism>
<dbReference type="RefSeq" id="WP_057755629.1">
    <property type="nucleotide sequence ID" value="NZ_JQBP01000004.1"/>
</dbReference>
<dbReference type="Gene3D" id="3.40.50.2000">
    <property type="entry name" value="Glycogen Phosphorylase B"/>
    <property type="match status" value="3"/>
</dbReference>
<dbReference type="AlphaFoldDB" id="A0A0R2JJJ0"/>
<proteinExistence type="predicted"/>
<sequence length="509" mass="57663">MTAKVNLFVNENLYAFNSGTEHAQARRIRAFQQLGIPAYYVTRNYNRFLARDAANLNLDMQTVINMYDYFQGTQTTRMRKQSLHDLADFNWRTDHLDSSNPNFSLVQKAGRQVARITVLPATVGLVNEVIYNDRAGNPTRRENWDWRGFLSSVDRFTPDGQVQVTQYLNLAGDPVLEVNFMVKDGISQPTIWELKQYHGKNYRFATEDDLFGFFLNELIRQNDGQVNLWSERRSVDRAVSQAQGMTGRYAILHEMHTVTNTDLPAGTLYAGYQDLFEALTPAFDTIFVPSQRQRADLQSRYPKQNFKVVPDTVVTLPQHVPARDQRIPGHLLVLGRLSAEKAPELALQLLALIRNYLPDVTMEFMGYPSSPDYLAQFKAQVQTLGLGEQVFISKYGDAKQVQTALRRAQVLINPSSHEAFGMQLVEGLAAGLPLITMENRYTPNAVVEDGINGYRLQTLPFNGAVPKIVQILEDAQVWQKMSQASLKKAQAFDLANFGTVWQEVLADKV</sequence>
<feature type="domain" description="Glycosyl transferase family 1" evidence="1">
    <location>
        <begin position="331"/>
        <end position="484"/>
    </location>
</feature>
<name>A0A0R2JJJ0_9LACO</name>
<dbReference type="SUPFAM" id="SSF53756">
    <property type="entry name" value="UDP-Glycosyltransferase/glycogen phosphorylase"/>
    <property type="match status" value="1"/>
</dbReference>
<dbReference type="OrthoDB" id="570545at2"/>
<gene>
    <name evidence="2" type="ORF">IV73_GL001015</name>
</gene>
<protein>
    <recommendedName>
        <fullName evidence="1">Glycosyl transferase family 1 domain-containing protein</fullName>
    </recommendedName>
</protein>
<reference evidence="2 3" key="1">
    <citation type="journal article" date="2015" name="Genome Announc.">
        <title>Expanding the biotechnology potential of lactobacilli through comparative genomics of 213 strains and associated genera.</title>
        <authorList>
            <person name="Sun Z."/>
            <person name="Harris H.M."/>
            <person name="McCann A."/>
            <person name="Guo C."/>
            <person name="Argimon S."/>
            <person name="Zhang W."/>
            <person name="Yang X."/>
            <person name="Jeffery I.B."/>
            <person name="Cooney J.C."/>
            <person name="Kagawa T.F."/>
            <person name="Liu W."/>
            <person name="Song Y."/>
            <person name="Salvetti E."/>
            <person name="Wrobel A."/>
            <person name="Rasinkangas P."/>
            <person name="Parkhill J."/>
            <person name="Rea M.C."/>
            <person name="O'Sullivan O."/>
            <person name="Ritari J."/>
            <person name="Douillard F.P."/>
            <person name="Paul Ross R."/>
            <person name="Yang R."/>
            <person name="Briner A.E."/>
            <person name="Felis G.E."/>
            <person name="de Vos W.M."/>
            <person name="Barrangou R."/>
            <person name="Klaenhammer T.R."/>
            <person name="Caufield P.W."/>
            <person name="Cui Y."/>
            <person name="Zhang H."/>
            <person name="O'Toole P.W."/>
        </authorList>
    </citation>
    <scope>NUCLEOTIDE SEQUENCE [LARGE SCALE GENOMIC DNA]</scope>
    <source>
        <strain evidence="2 3">DSM 20593</strain>
    </source>
</reference>